<dbReference type="OrthoDB" id="5578001at2759"/>
<keyword evidence="3" id="KW-1185">Reference proteome</keyword>
<feature type="compositionally biased region" description="Basic and acidic residues" evidence="1">
    <location>
        <begin position="234"/>
        <end position="257"/>
    </location>
</feature>
<protein>
    <submittedName>
        <fullName evidence="2">Uncharacterized protein</fullName>
    </submittedName>
</protein>
<feature type="region of interest" description="Disordered" evidence="1">
    <location>
        <begin position="181"/>
        <end position="219"/>
    </location>
</feature>
<dbReference type="Proteomes" id="UP000887226">
    <property type="component" value="Unassembled WGS sequence"/>
</dbReference>
<sequence>MQSISLPSQESILEPLLASLPTAAISPNPPDALLPILSPILRQRVQLFSSAGTEPWLSLLCYDSSHTTELDTIVKSEKLEPHPVSGEVEVDWAELTLRYKRIDEETLQAFALLPELGLSVRLVWCVNDELGGVDGWRVGEVTIFEDGAQAWGNSSIESAEDTFESATLNGKKPLVPSFAATVEDDGEDDDYWNQYDKTPGGETPAPKNEPSPRTGPKDEDEYYAQYNDIQPAMDSHDPDEEHQQREIESSLGRDEITKILQSNTDEATEDIEIIHPRPSSSTSASSVEQLEARAELESTRDPSEVAIRQHIGTSIKSLYRLSKFAGIERDEFKRLVKRELEVLALIDQEDG</sequence>
<comment type="caution">
    <text evidence="2">The sequence shown here is derived from an EMBL/GenBank/DDBJ whole genome shotgun (WGS) entry which is preliminary data.</text>
</comment>
<reference evidence="2" key="1">
    <citation type="journal article" date="2021" name="IMA Fungus">
        <title>Genomic characterization of three marine fungi, including Emericellopsis atlantica sp. nov. with signatures of a generalist lifestyle and marine biomass degradation.</title>
        <authorList>
            <person name="Hagestad O.C."/>
            <person name="Hou L."/>
            <person name="Andersen J.H."/>
            <person name="Hansen E.H."/>
            <person name="Altermark B."/>
            <person name="Li C."/>
            <person name="Kuhnert E."/>
            <person name="Cox R.J."/>
            <person name="Crous P.W."/>
            <person name="Spatafora J.W."/>
            <person name="Lail K."/>
            <person name="Amirebrahimi M."/>
            <person name="Lipzen A."/>
            <person name="Pangilinan J."/>
            <person name="Andreopoulos W."/>
            <person name="Hayes R.D."/>
            <person name="Ng V."/>
            <person name="Grigoriev I.V."/>
            <person name="Jackson S.A."/>
            <person name="Sutton T.D.S."/>
            <person name="Dobson A.D.W."/>
            <person name="Rama T."/>
        </authorList>
    </citation>
    <scope>NUCLEOTIDE SEQUENCE</scope>
    <source>
        <strain evidence="2">TRa3180A</strain>
    </source>
</reference>
<evidence type="ECO:0000313" key="3">
    <source>
        <dbReference type="Proteomes" id="UP000887226"/>
    </source>
</evidence>
<dbReference type="AlphaFoldDB" id="A0A9P7YUE4"/>
<feature type="compositionally biased region" description="Basic and acidic residues" evidence="1">
    <location>
        <begin position="290"/>
        <end position="302"/>
    </location>
</feature>
<accession>A0A9P7YUE4</accession>
<proteinExistence type="predicted"/>
<dbReference type="EMBL" id="MU254563">
    <property type="protein sequence ID" value="KAG9240154.1"/>
    <property type="molecule type" value="Genomic_DNA"/>
</dbReference>
<name>A0A9P7YUE4_9HELO</name>
<evidence type="ECO:0000256" key="1">
    <source>
        <dbReference type="SAM" id="MobiDB-lite"/>
    </source>
</evidence>
<feature type="compositionally biased region" description="Acidic residues" evidence="1">
    <location>
        <begin position="182"/>
        <end position="191"/>
    </location>
</feature>
<feature type="region of interest" description="Disordered" evidence="1">
    <location>
        <begin position="231"/>
        <end position="302"/>
    </location>
</feature>
<gene>
    <name evidence="2" type="ORF">BJ878DRAFT_450014</name>
</gene>
<organism evidence="2 3">
    <name type="scientific">Calycina marina</name>
    <dbReference type="NCBI Taxonomy" id="1763456"/>
    <lineage>
        <taxon>Eukaryota</taxon>
        <taxon>Fungi</taxon>
        <taxon>Dikarya</taxon>
        <taxon>Ascomycota</taxon>
        <taxon>Pezizomycotina</taxon>
        <taxon>Leotiomycetes</taxon>
        <taxon>Helotiales</taxon>
        <taxon>Pezizellaceae</taxon>
        <taxon>Calycina</taxon>
    </lineage>
</organism>
<evidence type="ECO:0000313" key="2">
    <source>
        <dbReference type="EMBL" id="KAG9240154.1"/>
    </source>
</evidence>